<protein>
    <submittedName>
        <fullName evidence="5">GTP-binding protein</fullName>
    </submittedName>
</protein>
<feature type="non-terminal residue" evidence="5">
    <location>
        <position position="116"/>
    </location>
</feature>
<dbReference type="PRINTS" id="PR00315">
    <property type="entry name" value="ELONGATNFCT"/>
</dbReference>
<organism evidence="5 6">
    <name type="scientific">Candidatus Erysipelatoclostridium merdavium</name>
    <dbReference type="NCBI Taxonomy" id="2838566"/>
    <lineage>
        <taxon>Bacteria</taxon>
        <taxon>Bacillati</taxon>
        <taxon>Bacillota</taxon>
        <taxon>Erysipelotrichia</taxon>
        <taxon>Erysipelotrichales</taxon>
        <taxon>Erysipelotrichales incertae sedis</taxon>
    </lineage>
</organism>
<accession>A0A9D1XLG4</accession>
<comment type="caution">
    <text evidence="5">The sequence shown here is derived from an EMBL/GenBank/DDBJ whole genome shotgun (WGS) entry which is preliminary data.</text>
</comment>
<evidence type="ECO:0000313" key="6">
    <source>
        <dbReference type="Proteomes" id="UP000886724"/>
    </source>
</evidence>
<dbReference type="SUPFAM" id="SSF52540">
    <property type="entry name" value="P-loop containing nucleoside triphosphate hydrolases"/>
    <property type="match status" value="1"/>
</dbReference>
<evidence type="ECO:0000256" key="2">
    <source>
        <dbReference type="ARBA" id="ARBA00022917"/>
    </source>
</evidence>
<name>A0A9D1XLG4_9FIRM</name>
<dbReference type="Gene3D" id="3.40.50.300">
    <property type="entry name" value="P-loop containing nucleotide triphosphate hydrolases"/>
    <property type="match status" value="1"/>
</dbReference>
<evidence type="ECO:0000259" key="4">
    <source>
        <dbReference type="PROSITE" id="PS51722"/>
    </source>
</evidence>
<dbReference type="EMBL" id="DXET01000108">
    <property type="protein sequence ID" value="HIX81276.1"/>
    <property type="molecule type" value="Genomic_DNA"/>
</dbReference>
<proteinExistence type="predicted"/>
<reference evidence="5" key="1">
    <citation type="journal article" date="2021" name="PeerJ">
        <title>Extensive microbial diversity within the chicken gut microbiome revealed by metagenomics and culture.</title>
        <authorList>
            <person name="Gilroy R."/>
            <person name="Ravi A."/>
            <person name="Getino M."/>
            <person name="Pursley I."/>
            <person name="Horton D.L."/>
            <person name="Alikhan N.F."/>
            <person name="Baker D."/>
            <person name="Gharbi K."/>
            <person name="Hall N."/>
            <person name="Watson M."/>
            <person name="Adriaenssens E.M."/>
            <person name="Foster-Nyarko E."/>
            <person name="Jarju S."/>
            <person name="Secka A."/>
            <person name="Antonio M."/>
            <person name="Oren A."/>
            <person name="Chaudhuri R.R."/>
            <person name="La Ragione R."/>
            <person name="Hildebrand F."/>
            <person name="Pallen M.J."/>
        </authorList>
    </citation>
    <scope>NUCLEOTIDE SEQUENCE</scope>
    <source>
        <strain evidence="5">ChiGjej1B1-14440</strain>
    </source>
</reference>
<dbReference type="Pfam" id="PF00009">
    <property type="entry name" value="GTP_EFTU"/>
    <property type="match status" value="1"/>
</dbReference>
<keyword evidence="1" id="KW-0547">Nucleotide-binding</keyword>
<dbReference type="GO" id="GO:0003924">
    <property type="term" value="F:GTPase activity"/>
    <property type="evidence" value="ECO:0007669"/>
    <property type="project" value="InterPro"/>
</dbReference>
<dbReference type="InterPro" id="IPR000795">
    <property type="entry name" value="T_Tr_GTP-bd_dom"/>
</dbReference>
<dbReference type="InterPro" id="IPR005225">
    <property type="entry name" value="Small_GTP-bd"/>
</dbReference>
<gene>
    <name evidence="5" type="ORF">H9980_04800</name>
</gene>
<dbReference type="GO" id="GO:0005525">
    <property type="term" value="F:GTP binding"/>
    <property type="evidence" value="ECO:0007669"/>
    <property type="project" value="UniProtKB-KW"/>
</dbReference>
<reference evidence="5" key="2">
    <citation type="submission" date="2021-04" db="EMBL/GenBank/DDBJ databases">
        <authorList>
            <person name="Gilroy R."/>
        </authorList>
    </citation>
    <scope>NUCLEOTIDE SEQUENCE</scope>
    <source>
        <strain evidence="5">ChiGjej1B1-14440</strain>
    </source>
</reference>
<dbReference type="GO" id="GO:0032790">
    <property type="term" value="P:ribosome disassembly"/>
    <property type="evidence" value="ECO:0007669"/>
    <property type="project" value="TreeGrafter"/>
</dbReference>
<evidence type="ECO:0000256" key="3">
    <source>
        <dbReference type="ARBA" id="ARBA00023134"/>
    </source>
</evidence>
<dbReference type="PROSITE" id="PS51722">
    <property type="entry name" value="G_TR_2"/>
    <property type="match status" value="1"/>
</dbReference>
<feature type="domain" description="Tr-type G" evidence="4">
    <location>
        <begin position="1"/>
        <end position="116"/>
    </location>
</feature>
<dbReference type="Proteomes" id="UP000886724">
    <property type="component" value="Unassembled WGS sequence"/>
</dbReference>
<dbReference type="GO" id="GO:0006412">
    <property type="term" value="P:translation"/>
    <property type="evidence" value="ECO:0007669"/>
    <property type="project" value="UniProtKB-KW"/>
</dbReference>
<keyword evidence="3" id="KW-0342">GTP-binding</keyword>
<dbReference type="AlphaFoldDB" id="A0A9D1XLG4"/>
<evidence type="ECO:0000256" key="1">
    <source>
        <dbReference type="ARBA" id="ARBA00022741"/>
    </source>
</evidence>
<sequence length="116" mass="12715">MKIINIGILAHVDAGKTTLTESLLYTSGAIAEQGNVDKGTTRTDTMILERQRGITIQTAVTSFYWNDYKINIVDTPGHMDFLTEAYRSLSVLDGAVLVISAKDGVQAQTRILFHAL</sequence>
<keyword evidence="2" id="KW-0648">Protein biosynthesis</keyword>
<dbReference type="PANTHER" id="PTHR43261">
    <property type="entry name" value="TRANSLATION ELONGATION FACTOR G-RELATED"/>
    <property type="match status" value="1"/>
</dbReference>
<dbReference type="NCBIfam" id="TIGR00231">
    <property type="entry name" value="small_GTP"/>
    <property type="match status" value="1"/>
</dbReference>
<dbReference type="PANTHER" id="PTHR43261:SF1">
    <property type="entry name" value="RIBOSOME-RELEASING FACTOR 2, MITOCHONDRIAL"/>
    <property type="match status" value="1"/>
</dbReference>
<dbReference type="InterPro" id="IPR031157">
    <property type="entry name" value="G_TR_CS"/>
</dbReference>
<dbReference type="PROSITE" id="PS00301">
    <property type="entry name" value="G_TR_1"/>
    <property type="match status" value="1"/>
</dbReference>
<dbReference type="InterPro" id="IPR027417">
    <property type="entry name" value="P-loop_NTPase"/>
</dbReference>
<evidence type="ECO:0000313" key="5">
    <source>
        <dbReference type="EMBL" id="HIX81276.1"/>
    </source>
</evidence>